<feature type="transmembrane region" description="Helical" evidence="7">
    <location>
        <begin position="280"/>
        <end position="305"/>
    </location>
</feature>
<dbReference type="AlphaFoldDB" id="A0A510K076"/>
<comment type="subcellular location">
    <subcellularLocation>
        <location evidence="1">Cell membrane</location>
        <topology evidence="1">Multi-pass membrane protein</topology>
    </subcellularLocation>
</comment>
<evidence type="ECO:0000313" key="10">
    <source>
        <dbReference type="EMBL" id="BBM45039.1"/>
    </source>
</evidence>
<feature type="transmembrane region" description="Helical" evidence="7">
    <location>
        <begin position="21"/>
        <end position="45"/>
    </location>
</feature>
<keyword evidence="2" id="KW-1003">Cell membrane</keyword>
<keyword evidence="5 7" id="KW-0472">Membrane</keyword>
<dbReference type="EMBL" id="AP019831">
    <property type="protein sequence ID" value="BBM45039.1"/>
    <property type="molecule type" value="Genomic_DNA"/>
</dbReference>
<evidence type="ECO:0000259" key="9">
    <source>
        <dbReference type="Pfam" id="PF12704"/>
    </source>
</evidence>
<dbReference type="RefSeq" id="WP_155282679.1">
    <property type="nucleotide sequence ID" value="NZ_AP019831.1"/>
</dbReference>
<dbReference type="Pfam" id="PF02687">
    <property type="entry name" value="FtsX"/>
    <property type="match status" value="1"/>
</dbReference>
<dbReference type="InterPro" id="IPR003838">
    <property type="entry name" value="ABC3_permease_C"/>
</dbReference>
<dbReference type="GO" id="GO:0005886">
    <property type="term" value="C:plasma membrane"/>
    <property type="evidence" value="ECO:0007669"/>
    <property type="project" value="UniProtKB-SubCell"/>
</dbReference>
<gene>
    <name evidence="10" type="ORF">JMUB3870_1157</name>
</gene>
<reference evidence="10 11" key="1">
    <citation type="submission" date="2019-07" db="EMBL/GenBank/DDBJ databases">
        <title>Complete Genome Sequence of Leptotrichia trevisanii Strain JMUB3870.</title>
        <authorList>
            <person name="Watanabe S."/>
            <person name="Cui L."/>
        </authorList>
    </citation>
    <scope>NUCLEOTIDE SEQUENCE [LARGE SCALE GENOMIC DNA]</scope>
    <source>
        <strain evidence="10 11">JMUB3870</strain>
    </source>
</reference>
<evidence type="ECO:0000256" key="1">
    <source>
        <dbReference type="ARBA" id="ARBA00004651"/>
    </source>
</evidence>
<feature type="domain" description="ABC3 transporter permease C-terminal" evidence="8">
    <location>
        <begin position="285"/>
        <end position="397"/>
    </location>
</feature>
<dbReference type="InterPro" id="IPR025857">
    <property type="entry name" value="MacB_PCD"/>
</dbReference>
<dbReference type="PANTHER" id="PTHR30572">
    <property type="entry name" value="MEMBRANE COMPONENT OF TRANSPORTER-RELATED"/>
    <property type="match status" value="1"/>
</dbReference>
<proteinExistence type="inferred from homology"/>
<evidence type="ECO:0000256" key="2">
    <source>
        <dbReference type="ARBA" id="ARBA00022475"/>
    </source>
</evidence>
<dbReference type="PANTHER" id="PTHR30572:SF4">
    <property type="entry name" value="ABC TRANSPORTER PERMEASE YTRF"/>
    <property type="match status" value="1"/>
</dbReference>
<evidence type="ECO:0000256" key="5">
    <source>
        <dbReference type="ARBA" id="ARBA00023136"/>
    </source>
</evidence>
<dbReference type="OrthoDB" id="9770036at2"/>
<keyword evidence="4 7" id="KW-1133">Transmembrane helix</keyword>
<evidence type="ECO:0000256" key="6">
    <source>
        <dbReference type="ARBA" id="ARBA00038076"/>
    </source>
</evidence>
<feature type="transmembrane region" description="Helical" evidence="7">
    <location>
        <begin position="364"/>
        <end position="387"/>
    </location>
</feature>
<dbReference type="GO" id="GO:0022857">
    <property type="term" value="F:transmembrane transporter activity"/>
    <property type="evidence" value="ECO:0007669"/>
    <property type="project" value="TreeGrafter"/>
</dbReference>
<evidence type="ECO:0000256" key="4">
    <source>
        <dbReference type="ARBA" id="ARBA00022989"/>
    </source>
</evidence>
<dbReference type="Pfam" id="PF12704">
    <property type="entry name" value="MacB_PCD"/>
    <property type="match status" value="1"/>
</dbReference>
<keyword evidence="11" id="KW-1185">Reference proteome</keyword>
<organism evidence="10 11">
    <name type="scientific">Leptotrichia trevisanii</name>
    <dbReference type="NCBI Taxonomy" id="109328"/>
    <lineage>
        <taxon>Bacteria</taxon>
        <taxon>Fusobacteriati</taxon>
        <taxon>Fusobacteriota</taxon>
        <taxon>Fusobacteriia</taxon>
        <taxon>Fusobacteriales</taxon>
        <taxon>Leptotrichiaceae</taxon>
        <taxon>Leptotrichia</taxon>
    </lineage>
</organism>
<feature type="domain" description="MacB-like periplasmic core" evidence="9">
    <location>
        <begin position="21"/>
        <end position="247"/>
    </location>
</feature>
<evidence type="ECO:0000259" key="8">
    <source>
        <dbReference type="Pfam" id="PF02687"/>
    </source>
</evidence>
<sequence>MDFMELLKLSVSNLFSYKVRSFLTMLGIIIGISSVIMMSSLGAGVKENITGDLNKLGVSNFQISIDTSPGQTYKSYDLLTKKDIEKIKSIDGIEAVTPTSSTYARISMSNGSDMMLSGTGVTEDYFKMSNYTVIKGRKFLPNEYRKDGKYIMIDSTTADQLYPGQNPIGKKMILNFKKNSQTVTIVGVFKNPFASLGGGGDGMAALALFPNNYLNYLEGNEQEKFMALQAKARDANEMNRVMEVVKNLLKTRGSEPNIYNVYSTSQGLDQFNNILNMLSLFISGVAAISLFVGGIGVMNIMLVSVTERIREVGLRKAIGAKTGHILIQFLIEAVILTFFGGIIGVVIGYSLALLVGIFIQTSPILSPVIVFVCIFVSTMIGLVFGVYPAKKAAALEPMEALRTD</sequence>
<dbReference type="InterPro" id="IPR050250">
    <property type="entry name" value="Macrolide_Exporter_MacB"/>
</dbReference>
<protein>
    <submittedName>
        <fullName evidence="10">Uncharacterized protein</fullName>
    </submittedName>
</protein>
<evidence type="ECO:0000256" key="3">
    <source>
        <dbReference type="ARBA" id="ARBA00022692"/>
    </source>
</evidence>
<accession>A0A510K076</accession>
<comment type="similarity">
    <text evidence="6">Belongs to the ABC-4 integral membrane protein family.</text>
</comment>
<evidence type="ECO:0000256" key="7">
    <source>
        <dbReference type="SAM" id="Phobius"/>
    </source>
</evidence>
<evidence type="ECO:0000313" key="11">
    <source>
        <dbReference type="Proteomes" id="UP000422644"/>
    </source>
</evidence>
<feature type="transmembrane region" description="Helical" evidence="7">
    <location>
        <begin position="325"/>
        <end position="358"/>
    </location>
</feature>
<dbReference type="Proteomes" id="UP000422644">
    <property type="component" value="Chromosome"/>
</dbReference>
<keyword evidence="3 7" id="KW-0812">Transmembrane</keyword>
<name>A0A510K076_9FUSO</name>